<keyword evidence="5 6" id="KW-0472">Membrane</keyword>
<feature type="transmembrane region" description="Helical" evidence="6">
    <location>
        <begin position="226"/>
        <end position="244"/>
    </location>
</feature>
<feature type="transmembrane region" description="Helical" evidence="6">
    <location>
        <begin position="110"/>
        <end position="133"/>
    </location>
</feature>
<feature type="domain" description="ABC3 transporter permease C-terminal" evidence="7">
    <location>
        <begin position="61"/>
        <end position="178"/>
    </location>
</feature>
<proteinExistence type="inferred from homology"/>
<accession>A0A0M0KDK1</accession>
<dbReference type="GO" id="GO:0055085">
    <property type="term" value="P:transmembrane transport"/>
    <property type="evidence" value="ECO:0007669"/>
    <property type="project" value="UniProtKB-UniRule"/>
</dbReference>
<reference evidence="8" key="1">
    <citation type="submission" date="2015-08" db="EMBL/GenBank/DDBJ databases">
        <title>Complete DNA Sequence of Pseudomonas syringae pv. actinidiae, the Causal Agent of Kiwifruit Canker Disease.</title>
        <authorList>
            <person name="Rikkerink E.H.A."/>
            <person name="Fineran P.C."/>
        </authorList>
    </citation>
    <scope>NUCLEOTIDE SEQUENCE</scope>
    <source>
        <strain evidence="8">DSM 13666</strain>
    </source>
</reference>
<comment type="subcellular location">
    <subcellularLocation>
        <location evidence="1 6">Cell membrane</location>
        <topology evidence="1 6">Multi-pass membrane protein</topology>
    </subcellularLocation>
</comment>
<feature type="transmembrane region" description="Helical" evidence="6">
    <location>
        <begin position="53"/>
        <end position="80"/>
    </location>
</feature>
<feature type="transmembrane region" description="Helical" evidence="6">
    <location>
        <begin position="583"/>
        <end position="606"/>
    </location>
</feature>
<sequence>MSFNHIVIQNIVRDKWTYISYFLSSVFSILVFFFFLITAFHPMMDAIDANSSLGIAMILCSMIVYIFSFIFIIYSMLAFLKKKTKSLGVFIISGASTKQVRKMVFRENMLIAFAAIITAIVVGLIVSPLFLMVVKNILEAESFGMYVPVQAIATTFILFSVLFFIVSKITTRFIKKEEAVQLLKADVTQEKLILPTPWRFLLSILVSAVCLLPFKVNPDIIESLGILYFVILFISLLITFYLVLTQGTWFTIRGLQKSSSYYRKTNMLFVSNLQAKGKSHAHIIYLLSILLLAVFVTTSVLYSSYYNVEENTEAVYPYSFQYISHPDNPIEKVQQDIEFIESTLEQTVGDFDAYQSAFKTDEDRRIGFMSNTNFNALGTHQAITLNDNEYYVVAGNVGMIPNTDTIQDYVDDPLQYVGLEEGMILTTGFRAVYYVIPEAIYEALNYPEYHVFAYELKDWTEKRDVAEKIESQIMTEPDERYVTSKISLYHDELFVKRIMFFIGFMLSLLFLSAAMSILYFYLQTSLAGEKEKYLGIRKIGLSMKEMSVIVTRELSILIFVPFTIATILLFIVLFSIRDALSPAFFQMTNVGVGIILLLFTLSFFIIRKAYLKKLVE</sequence>
<keyword evidence="4 6" id="KW-1133">Transmembrane helix</keyword>
<feature type="transmembrane region" description="Helical" evidence="6">
    <location>
        <begin position="198"/>
        <end position="214"/>
    </location>
</feature>
<dbReference type="Pfam" id="PF02687">
    <property type="entry name" value="FtsX"/>
    <property type="match status" value="1"/>
</dbReference>
<dbReference type="InterPro" id="IPR027022">
    <property type="entry name" value="ABC_permease_BceB-typ"/>
</dbReference>
<protein>
    <submittedName>
        <fullName evidence="8">ABC transporter permease</fullName>
    </submittedName>
</protein>
<feature type="transmembrane region" description="Helical" evidence="6">
    <location>
        <begin position="145"/>
        <end position="166"/>
    </location>
</feature>
<dbReference type="EMBL" id="LILD01000003">
    <property type="protein sequence ID" value="KOO36869.1"/>
    <property type="molecule type" value="Genomic_DNA"/>
</dbReference>
<evidence type="ECO:0000256" key="3">
    <source>
        <dbReference type="ARBA" id="ARBA00022692"/>
    </source>
</evidence>
<evidence type="ECO:0000256" key="2">
    <source>
        <dbReference type="ARBA" id="ARBA00022475"/>
    </source>
</evidence>
<evidence type="ECO:0000256" key="4">
    <source>
        <dbReference type="ARBA" id="ARBA00022989"/>
    </source>
</evidence>
<dbReference type="GO" id="GO:0005886">
    <property type="term" value="C:plasma membrane"/>
    <property type="evidence" value="ECO:0007669"/>
    <property type="project" value="UniProtKB-SubCell"/>
</dbReference>
<feature type="transmembrane region" description="Helical" evidence="6">
    <location>
        <begin position="498"/>
        <end position="522"/>
    </location>
</feature>
<dbReference type="InterPro" id="IPR052536">
    <property type="entry name" value="ABC-4_Integral_Memb_Prot"/>
</dbReference>
<dbReference type="PANTHER" id="PTHR46795">
    <property type="entry name" value="ABC TRANSPORTER PERMEASE-RELATED-RELATED"/>
    <property type="match status" value="1"/>
</dbReference>
<gene>
    <name evidence="8" type="ORF">AMD02_15855</name>
</gene>
<name>A0A0M0KDK1_ALKHA</name>
<keyword evidence="3 6" id="KW-0812">Transmembrane</keyword>
<evidence type="ECO:0000256" key="5">
    <source>
        <dbReference type="ARBA" id="ARBA00023136"/>
    </source>
</evidence>
<dbReference type="PIRSF" id="PIRSF018968">
    <property type="entry name" value="ABC_permease_BceB"/>
    <property type="match status" value="1"/>
</dbReference>
<dbReference type="GeneID" id="87595832"/>
<comment type="similarity">
    <text evidence="6">Belongs to the ABC-4 integral membrane protein family.</text>
</comment>
<dbReference type="PANTHER" id="PTHR46795:SF1">
    <property type="entry name" value="ABC TRANSPORTER PERMEASE PROTEIN"/>
    <property type="match status" value="1"/>
</dbReference>
<comment type="caution">
    <text evidence="8">The sequence shown here is derived from an EMBL/GenBank/DDBJ whole genome shotgun (WGS) entry which is preliminary data.</text>
</comment>
<evidence type="ECO:0000259" key="7">
    <source>
        <dbReference type="Pfam" id="PF02687"/>
    </source>
</evidence>
<organism evidence="8">
    <name type="scientific">Halalkalibacterium halodurans</name>
    <name type="common">Bacillus halodurans</name>
    <dbReference type="NCBI Taxonomy" id="86665"/>
    <lineage>
        <taxon>Bacteria</taxon>
        <taxon>Bacillati</taxon>
        <taxon>Bacillota</taxon>
        <taxon>Bacilli</taxon>
        <taxon>Bacillales</taxon>
        <taxon>Bacillaceae</taxon>
        <taxon>Halalkalibacterium (ex Joshi et al. 2022)</taxon>
    </lineage>
</organism>
<evidence type="ECO:0000256" key="6">
    <source>
        <dbReference type="PIRNR" id="PIRNR018968"/>
    </source>
</evidence>
<evidence type="ECO:0000313" key="8">
    <source>
        <dbReference type="EMBL" id="KOO36869.1"/>
    </source>
</evidence>
<feature type="transmembrane region" description="Helical" evidence="6">
    <location>
        <begin position="554"/>
        <end position="577"/>
    </location>
</feature>
<dbReference type="RefSeq" id="WP_053432105.1">
    <property type="nucleotide sequence ID" value="NZ_CP040441.1"/>
</dbReference>
<feature type="transmembrane region" description="Helical" evidence="6">
    <location>
        <begin position="21"/>
        <end position="41"/>
    </location>
</feature>
<keyword evidence="2 6" id="KW-1003">Cell membrane</keyword>
<dbReference type="InterPro" id="IPR003838">
    <property type="entry name" value="ABC3_permease_C"/>
</dbReference>
<dbReference type="PATRIC" id="fig|136160.3.peg.4112"/>
<dbReference type="AlphaFoldDB" id="A0A0M0KDK1"/>
<evidence type="ECO:0000256" key="1">
    <source>
        <dbReference type="ARBA" id="ARBA00004651"/>
    </source>
</evidence>
<feature type="transmembrane region" description="Helical" evidence="6">
    <location>
        <begin position="283"/>
        <end position="302"/>
    </location>
</feature>
<keyword evidence="6" id="KW-0813">Transport</keyword>